<protein>
    <submittedName>
        <fullName evidence="2">Uncharacterized protein</fullName>
    </submittedName>
</protein>
<comment type="caution">
    <text evidence="2">The sequence shown here is derived from an EMBL/GenBank/DDBJ whole genome shotgun (WGS) entry which is preliminary data.</text>
</comment>
<feature type="region of interest" description="Disordered" evidence="1">
    <location>
        <begin position="41"/>
        <end position="60"/>
    </location>
</feature>
<accession>A0AAV7T394</accession>
<evidence type="ECO:0000313" key="3">
    <source>
        <dbReference type="Proteomes" id="UP001066276"/>
    </source>
</evidence>
<name>A0AAV7T394_PLEWA</name>
<dbReference type="AlphaFoldDB" id="A0AAV7T394"/>
<keyword evidence="3" id="KW-1185">Reference proteome</keyword>
<feature type="non-terminal residue" evidence="2">
    <location>
        <position position="60"/>
    </location>
</feature>
<gene>
    <name evidence="2" type="ORF">NDU88_002692</name>
</gene>
<evidence type="ECO:0000313" key="2">
    <source>
        <dbReference type="EMBL" id="KAJ1170821.1"/>
    </source>
</evidence>
<evidence type="ECO:0000256" key="1">
    <source>
        <dbReference type="SAM" id="MobiDB-lite"/>
    </source>
</evidence>
<organism evidence="2 3">
    <name type="scientific">Pleurodeles waltl</name>
    <name type="common">Iberian ribbed newt</name>
    <dbReference type="NCBI Taxonomy" id="8319"/>
    <lineage>
        <taxon>Eukaryota</taxon>
        <taxon>Metazoa</taxon>
        <taxon>Chordata</taxon>
        <taxon>Craniata</taxon>
        <taxon>Vertebrata</taxon>
        <taxon>Euteleostomi</taxon>
        <taxon>Amphibia</taxon>
        <taxon>Batrachia</taxon>
        <taxon>Caudata</taxon>
        <taxon>Salamandroidea</taxon>
        <taxon>Salamandridae</taxon>
        <taxon>Pleurodelinae</taxon>
        <taxon>Pleurodeles</taxon>
    </lineage>
</organism>
<dbReference type="Proteomes" id="UP001066276">
    <property type="component" value="Chromosome 4_1"/>
</dbReference>
<sequence>SRRLSISGCSQFGSHGPNQFAIGRCLPAHFEAYRIKVSSKATFQNHRRNPSQCVQRGSEL</sequence>
<feature type="non-terminal residue" evidence="2">
    <location>
        <position position="1"/>
    </location>
</feature>
<proteinExistence type="predicted"/>
<reference evidence="2" key="1">
    <citation type="journal article" date="2022" name="bioRxiv">
        <title>Sequencing and chromosome-scale assembly of the giantPleurodeles waltlgenome.</title>
        <authorList>
            <person name="Brown T."/>
            <person name="Elewa A."/>
            <person name="Iarovenko S."/>
            <person name="Subramanian E."/>
            <person name="Araus A.J."/>
            <person name="Petzold A."/>
            <person name="Susuki M."/>
            <person name="Suzuki K.-i.T."/>
            <person name="Hayashi T."/>
            <person name="Toyoda A."/>
            <person name="Oliveira C."/>
            <person name="Osipova E."/>
            <person name="Leigh N.D."/>
            <person name="Simon A."/>
            <person name="Yun M.H."/>
        </authorList>
    </citation>
    <scope>NUCLEOTIDE SEQUENCE</scope>
    <source>
        <strain evidence="2">20211129_DDA</strain>
        <tissue evidence="2">Liver</tissue>
    </source>
</reference>
<dbReference type="EMBL" id="JANPWB010000007">
    <property type="protein sequence ID" value="KAJ1170821.1"/>
    <property type="molecule type" value="Genomic_DNA"/>
</dbReference>